<keyword evidence="4" id="KW-1185">Reference proteome</keyword>
<keyword evidence="1" id="KW-0677">Repeat</keyword>
<dbReference type="InterPro" id="IPR002885">
    <property type="entry name" value="PPR_rpt"/>
</dbReference>
<feature type="repeat" description="PPR" evidence="2">
    <location>
        <begin position="188"/>
        <end position="222"/>
    </location>
</feature>
<feature type="repeat" description="PPR" evidence="2">
    <location>
        <begin position="320"/>
        <end position="354"/>
    </location>
</feature>
<evidence type="ECO:0000256" key="2">
    <source>
        <dbReference type="PROSITE-ProRule" id="PRU00708"/>
    </source>
</evidence>
<evidence type="ECO:0008006" key="5">
    <source>
        <dbReference type="Google" id="ProtNLM"/>
    </source>
</evidence>
<dbReference type="Pfam" id="PF13041">
    <property type="entry name" value="PPR_2"/>
    <property type="match status" value="6"/>
</dbReference>
<accession>A0ABP0UZJ0</accession>
<organism evidence="3 4">
    <name type="scientific">Sphagnum troendelagicum</name>
    <dbReference type="NCBI Taxonomy" id="128251"/>
    <lineage>
        <taxon>Eukaryota</taxon>
        <taxon>Viridiplantae</taxon>
        <taxon>Streptophyta</taxon>
        <taxon>Embryophyta</taxon>
        <taxon>Bryophyta</taxon>
        <taxon>Sphagnophytina</taxon>
        <taxon>Sphagnopsida</taxon>
        <taxon>Sphagnales</taxon>
        <taxon>Sphagnaceae</taxon>
        <taxon>Sphagnum</taxon>
    </lineage>
</organism>
<dbReference type="EMBL" id="OZ019900">
    <property type="protein sequence ID" value="CAK9233486.1"/>
    <property type="molecule type" value="Genomic_DNA"/>
</dbReference>
<name>A0ABP0UZJ0_9BRYO</name>
<feature type="repeat" description="PPR" evidence="2">
    <location>
        <begin position="522"/>
        <end position="556"/>
    </location>
</feature>
<feature type="repeat" description="PPR" evidence="2">
    <location>
        <begin position="289"/>
        <end position="319"/>
    </location>
</feature>
<feature type="repeat" description="PPR" evidence="2">
    <location>
        <begin position="491"/>
        <end position="521"/>
    </location>
</feature>
<dbReference type="InterPro" id="IPR011990">
    <property type="entry name" value="TPR-like_helical_dom_sf"/>
</dbReference>
<feature type="repeat" description="PPR" evidence="2">
    <location>
        <begin position="118"/>
        <end position="152"/>
    </location>
</feature>
<dbReference type="PANTHER" id="PTHR24015">
    <property type="entry name" value="OS07G0578800 PROTEIN-RELATED"/>
    <property type="match status" value="1"/>
</dbReference>
<dbReference type="Proteomes" id="UP001497512">
    <property type="component" value="Chromosome 8"/>
</dbReference>
<evidence type="ECO:0000256" key="1">
    <source>
        <dbReference type="ARBA" id="ARBA00022737"/>
    </source>
</evidence>
<evidence type="ECO:0000313" key="3">
    <source>
        <dbReference type="EMBL" id="CAK9233486.1"/>
    </source>
</evidence>
<dbReference type="PROSITE" id="PS51375">
    <property type="entry name" value="PPR"/>
    <property type="match status" value="9"/>
</dbReference>
<sequence length="792" mass="87965">MAMRQSAVLDLSRLFLGFARFHKTLASSCSRGDYHHLLPVTKPIPLLSDQKRIVEKLWKEFFADPSQWWDHRPEKGNVRYPDFKHKKTQEALWLNGSFTPQWVEAKLAAMAAGTVQLSNFQWNVKLARYVKSGHYEKTLELFEQMLQEGMLPDKFTFVPVLNACASLQALDKGRSIHAQILTSGFESDVYMGNSLVDMYSKCGSIDDAWRVFSKMPTRGAVAWSAIILGHVKCGQGHKALALSRQMQQEGVDPDPVTFVGILNACASVAALEEGRNVHDHIIRSGCESNVFVGSSLIDMYTKCGKLEEAQRVFDRMLIRNVVSWNAMIVGHVKCGYGQKALEIYQQMQVEGVEPNAFTFVAILNACASVGELEEGRRVHKQIIHSGCESDVFVSNSLIDMYAKCGCIEDSWRVFSTMHIRDVFAWSAMILGYVKCGQGVKALELFRQMQLERVKPDPVIFVAVLNACASVMALPEGKRIHDQIIQNGCESEIFVASSLVDMYAKCGSIEDARRVFDRMSTRNVVAWNAMILGHVKCGQGQKALTLFEQMQQEGVQPDAATFVGALNACASVVALEEGQHVHKQIIESGFQSDISVSSSLIDMYAKCGSIEDARNVFNGMATHNVVSWTAMLGCYAMHGYGKEALGHFEQMCQEEVEMDQVTFVALLSACSHAGLVDEGWRYFESMGLVHSISATVEHYACMVDLLGRAGHLQEAEDFINTMSFKPSASVWRALLCACRNHRNMEMGESIAKKLLALDPGNATIDLSLSNIYVATGKCELSADSQQPRLERAL</sequence>
<reference evidence="3" key="1">
    <citation type="submission" date="2024-02" db="EMBL/GenBank/DDBJ databases">
        <authorList>
            <consortium name="ELIXIR-Norway"/>
            <consortium name="Elixir Norway"/>
        </authorList>
    </citation>
    <scope>NUCLEOTIDE SEQUENCE</scope>
</reference>
<feature type="repeat" description="PPR" evidence="2">
    <location>
        <begin position="592"/>
        <end position="626"/>
    </location>
</feature>
<dbReference type="InterPro" id="IPR046960">
    <property type="entry name" value="PPR_At4g14850-like_plant"/>
</dbReference>
<dbReference type="Gene3D" id="1.25.40.10">
    <property type="entry name" value="Tetratricopeptide repeat domain"/>
    <property type="match status" value="6"/>
</dbReference>
<feature type="repeat" description="PPR" evidence="2">
    <location>
        <begin position="421"/>
        <end position="455"/>
    </location>
</feature>
<protein>
    <recommendedName>
        <fullName evidence="5">Pentatricopeptide repeat-containing protein</fullName>
    </recommendedName>
</protein>
<feature type="repeat" description="PPR" evidence="2">
    <location>
        <begin position="355"/>
        <end position="389"/>
    </location>
</feature>
<gene>
    <name evidence="3" type="ORF">CSSPTR1EN2_LOCUS21510</name>
</gene>
<dbReference type="Pfam" id="PF01535">
    <property type="entry name" value="PPR"/>
    <property type="match status" value="4"/>
</dbReference>
<dbReference type="NCBIfam" id="TIGR00756">
    <property type="entry name" value="PPR"/>
    <property type="match status" value="10"/>
</dbReference>
<evidence type="ECO:0000313" key="4">
    <source>
        <dbReference type="Proteomes" id="UP001497512"/>
    </source>
</evidence>
<dbReference type="PANTHER" id="PTHR24015:SF548">
    <property type="entry name" value="OS08G0340900 PROTEIN"/>
    <property type="match status" value="1"/>
</dbReference>
<proteinExistence type="predicted"/>